<evidence type="ECO:0000313" key="2">
    <source>
        <dbReference type="EMBL" id="GGN15797.1"/>
    </source>
</evidence>
<proteinExistence type="predicted"/>
<organism evidence="2 3">
    <name type="scientific">Halarchaeum nitratireducens</name>
    <dbReference type="NCBI Taxonomy" id="489913"/>
    <lineage>
        <taxon>Archaea</taxon>
        <taxon>Methanobacteriati</taxon>
        <taxon>Methanobacteriota</taxon>
        <taxon>Stenosarchaea group</taxon>
        <taxon>Halobacteria</taxon>
        <taxon>Halobacteriales</taxon>
        <taxon>Halobacteriaceae</taxon>
    </lineage>
</organism>
<sequence>MIEVVVREADGVETRRSGLGSREAFEDAAPAVHEHARPTVADEQPGLRALAVRKRASRPEDRHSHR</sequence>
<feature type="region of interest" description="Disordered" evidence="1">
    <location>
        <begin position="28"/>
        <end position="47"/>
    </location>
</feature>
<dbReference type="AlphaFoldDB" id="A0A830GCP7"/>
<gene>
    <name evidence="2" type="ORF">GCM10009021_15290</name>
</gene>
<dbReference type="Proteomes" id="UP000608850">
    <property type="component" value="Unassembled WGS sequence"/>
</dbReference>
<keyword evidence="3" id="KW-1185">Reference proteome</keyword>
<dbReference type="EMBL" id="BMOQ01000004">
    <property type="protein sequence ID" value="GGN15797.1"/>
    <property type="molecule type" value="Genomic_DNA"/>
</dbReference>
<evidence type="ECO:0000256" key="1">
    <source>
        <dbReference type="SAM" id="MobiDB-lite"/>
    </source>
</evidence>
<reference evidence="2 3" key="1">
    <citation type="journal article" date="2019" name="Int. J. Syst. Evol. Microbiol.">
        <title>The Global Catalogue of Microorganisms (GCM) 10K type strain sequencing project: providing services to taxonomists for standard genome sequencing and annotation.</title>
        <authorList>
            <consortium name="The Broad Institute Genomics Platform"/>
            <consortium name="The Broad Institute Genome Sequencing Center for Infectious Disease"/>
            <person name="Wu L."/>
            <person name="Ma J."/>
        </authorList>
    </citation>
    <scope>NUCLEOTIDE SEQUENCE [LARGE SCALE GENOMIC DNA]</scope>
    <source>
        <strain evidence="2 3">JCM 16331</strain>
    </source>
</reference>
<protein>
    <submittedName>
        <fullName evidence="2">Uncharacterized protein</fullName>
    </submittedName>
</protein>
<name>A0A830GCP7_9EURY</name>
<comment type="caution">
    <text evidence="2">The sequence shown here is derived from an EMBL/GenBank/DDBJ whole genome shotgun (WGS) entry which is preliminary data.</text>
</comment>
<evidence type="ECO:0000313" key="3">
    <source>
        <dbReference type="Proteomes" id="UP000608850"/>
    </source>
</evidence>
<accession>A0A830GCP7</accession>